<dbReference type="EMBL" id="BK059120">
    <property type="protein sequence ID" value="DAE32348.1"/>
    <property type="molecule type" value="Genomic_DNA"/>
</dbReference>
<accession>A0A8S5RMV9</accession>
<evidence type="ECO:0000313" key="1">
    <source>
        <dbReference type="EMBL" id="DAE32348.1"/>
    </source>
</evidence>
<proteinExistence type="predicted"/>
<protein>
    <submittedName>
        <fullName evidence="1">Uncharacterized protein</fullName>
    </submittedName>
</protein>
<reference evidence="1" key="1">
    <citation type="journal article" date="2021" name="Proc. Natl. Acad. Sci. U.S.A.">
        <title>A Catalog of Tens of Thousands of Viruses from Human Metagenomes Reveals Hidden Associations with Chronic Diseases.</title>
        <authorList>
            <person name="Tisza M.J."/>
            <person name="Buck C.B."/>
        </authorList>
    </citation>
    <scope>NUCLEOTIDE SEQUENCE</scope>
    <source>
        <strain evidence="1">CtviY17</strain>
    </source>
</reference>
<sequence>MNKLYQDKGMYCRAQNHCDNKWFVGTYIGNEWLLFQGYGSEEKDNANMYGCQIKPESICRSTGRENEFEYDVVQLIDDDEDAYLIIYSDEDLAWQMLSIYSSDMINLGEIKPDQYVKLGNIKEDDSWRKEWERQSEERK</sequence>
<organism evidence="1">
    <name type="scientific">virus sp. ctviY17</name>
    <dbReference type="NCBI Taxonomy" id="2825828"/>
    <lineage>
        <taxon>Viruses</taxon>
    </lineage>
</organism>
<name>A0A8S5RMV9_9VIRU</name>